<dbReference type="InterPro" id="IPR003447">
    <property type="entry name" value="FEMABX"/>
</dbReference>
<evidence type="ECO:0000256" key="12">
    <source>
        <dbReference type="ARBA" id="ARBA00032233"/>
    </source>
</evidence>
<dbReference type="GO" id="GO:0016755">
    <property type="term" value="F:aminoacyltransferase activity"/>
    <property type="evidence" value="ECO:0007669"/>
    <property type="project" value="InterPro"/>
</dbReference>
<comment type="caution">
    <text evidence="15">The sequence shown here is derived from an EMBL/GenBank/DDBJ whole genome shotgun (WGS) entry which is preliminary data.</text>
</comment>
<dbReference type="InterPro" id="IPR010978">
    <property type="entry name" value="tRNA-bd_arm"/>
</dbReference>
<keyword evidence="5" id="KW-0963">Cytoplasm</keyword>
<evidence type="ECO:0000256" key="7">
    <source>
        <dbReference type="ARBA" id="ARBA00022960"/>
    </source>
</evidence>
<dbReference type="GO" id="GO:0005737">
    <property type="term" value="C:cytoplasm"/>
    <property type="evidence" value="ECO:0007669"/>
    <property type="project" value="UniProtKB-SubCell"/>
</dbReference>
<dbReference type="PANTHER" id="PTHR36174:SF2">
    <property type="entry name" value="AMINOACYLTRANSFERASE FEMA"/>
    <property type="match status" value="1"/>
</dbReference>
<dbReference type="SUPFAM" id="SSF55729">
    <property type="entry name" value="Acyl-CoA N-acyltransferases (Nat)"/>
    <property type="match status" value="2"/>
</dbReference>
<dbReference type="Gene3D" id="1.20.58.90">
    <property type="match status" value="1"/>
</dbReference>
<dbReference type="GO" id="GO:0009252">
    <property type="term" value="P:peptidoglycan biosynthetic process"/>
    <property type="evidence" value="ECO:0007669"/>
    <property type="project" value="UniProtKB-KW"/>
</dbReference>
<comment type="catalytic activity">
    <reaction evidence="13">
        <text>beta-D-GlcNAc-(1-&gt;4)-Mur2Ac(oyl-L-Ala-D-isoglutaminyl-L-Lys-(N(6)-Gly)-D-Ala-D-Ala)-di-trans,octa-cis-undecaprenyl diphosphate + 2 glycyl-tRNA(Gly) = MurNAc-L-Ala-D-isoglutaminyl-L-Lys-(N(6)-tri-Gly)-D-Ala-D-Ala-diphospho-di-trans,octa-cis-undecaprenyl-GlcNAc + 2 tRNA(Gly) + 2 H(+)</text>
        <dbReference type="Rhea" id="RHEA:30439"/>
        <dbReference type="Rhea" id="RHEA-COMP:9664"/>
        <dbReference type="Rhea" id="RHEA-COMP:9683"/>
        <dbReference type="ChEBI" id="CHEBI:15378"/>
        <dbReference type="ChEBI" id="CHEBI:62234"/>
        <dbReference type="ChEBI" id="CHEBI:62235"/>
        <dbReference type="ChEBI" id="CHEBI:78442"/>
        <dbReference type="ChEBI" id="CHEBI:78522"/>
        <dbReference type="EC" id="2.3.2.17"/>
    </reaction>
</comment>
<dbReference type="SUPFAM" id="SSF46589">
    <property type="entry name" value="tRNA-binding arm"/>
    <property type="match status" value="1"/>
</dbReference>
<evidence type="ECO:0000256" key="11">
    <source>
        <dbReference type="ARBA" id="ARBA00030706"/>
    </source>
</evidence>
<keyword evidence="14" id="KW-0175">Coiled coil</keyword>
<evidence type="ECO:0000256" key="14">
    <source>
        <dbReference type="SAM" id="Coils"/>
    </source>
</evidence>
<dbReference type="AlphaFoldDB" id="A0A3E0IQ72"/>
<keyword evidence="10" id="KW-0961">Cell wall biogenesis/degradation</keyword>
<gene>
    <name evidence="15" type="ORF">DOS83_05540</name>
</gene>
<name>A0A3E0IQ72_9STAP</name>
<dbReference type="RefSeq" id="WP_116094224.1">
    <property type="nucleotide sequence ID" value="NZ_QKXQ01000263.1"/>
</dbReference>
<feature type="coiled-coil region" evidence="14">
    <location>
        <begin position="244"/>
        <end position="298"/>
    </location>
</feature>
<dbReference type="GO" id="GO:0071555">
    <property type="term" value="P:cell wall organization"/>
    <property type="evidence" value="ECO:0007669"/>
    <property type="project" value="UniProtKB-KW"/>
</dbReference>
<evidence type="ECO:0000256" key="13">
    <source>
        <dbReference type="ARBA" id="ARBA00047483"/>
    </source>
</evidence>
<comment type="subcellular location">
    <subcellularLocation>
        <location evidence="1">Cytoplasm</location>
    </subcellularLocation>
</comment>
<comment type="similarity">
    <text evidence="2">Belongs to the FemABX family.</text>
</comment>
<dbReference type="Proteomes" id="UP000256562">
    <property type="component" value="Unassembled WGS sequence"/>
</dbReference>
<protein>
    <recommendedName>
        <fullName evidence="4">Aminoacyltransferase FemA</fullName>
        <ecNumber evidence="3">2.3.2.17</ecNumber>
    </recommendedName>
    <alternativeName>
        <fullName evidence="12">Factor essential for expression of methicillin resistance A</fullName>
    </alternativeName>
    <alternativeName>
        <fullName evidence="11">N-acetylmuramoyl-L-alanyl-D-glutamyl-L-lysyl-(N6-glycyl)-D-alanyl-D-alanine-diphosphoundecaprenyl-N-acetylglucosamine:glycine glycyltransferase</fullName>
    </alternativeName>
</protein>
<dbReference type="EMBL" id="QKXQ01000263">
    <property type="protein sequence ID" value="REH96281.1"/>
    <property type="molecule type" value="Genomic_DNA"/>
</dbReference>
<evidence type="ECO:0000256" key="3">
    <source>
        <dbReference type="ARBA" id="ARBA00012466"/>
    </source>
</evidence>
<keyword evidence="9 15" id="KW-0012">Acyltransferase</keyword>
<keyword evidence="6 15" id="KW-0808">Transferase</keyword>
<proteinExistence type="inferred from homology"/>
<keyword evidence="7" id="KW-0133">Cell shape</keyword>
<dbReference type="Gene3D" id="3.40.630.30">
    <property type="match status" value="2"/>
</dbReference>
<dbReference type="Pfam" id="PF02388">
    <property type="entry name" value="FemAB"/>
    <property type="match status" value="1"/>
</dbReference>
<evidence type="ECO:0000256" key="10">
    <source>
        <dbReference type="ARBA" id="ARBA00023316"/>
    </source>
</evidence>
<dbReference type="EC" id="2.3.2.17" evidence="3"/>
<dbReference type="InterPro" id="IPR050644">
    <property type="entry name" value="PG_Glycine_Bridge_Synth"/>
</dbReference>
<accession>A0A3E0IQ72</accession>
<keyword evidence="8" id="KW-0573">Peptidoglycan synthesis</keyword>
<dbReference type="PANTHER" id="PTHR36174">
    <property type="entry name" value="LIPID II:GLYCINE GLYCYLTRANSFERASE"/>
    <property type="match status" value="1"/>
</dbReference>
<reference evidence="15 16" key="1">
    <citation type="journal article" date="2018" name="Vet. Microbiol.">
        <title>Characterisation of Staphylococcus felis isolated from cats using whole genome sequencing.</title>
        <authorList>
            <person name="Worthing K."/>
            <person name="Pang S."/>
            <person name="Trott D.J."/>
            <person name="Abraham S."/>
            <person name="Coombs G.W."/>
            <person name="Jordan D."/>
            <person name="McIntyre L."/>
            <person name="Davies M.R."/>
            <person name="Norris J."/>
        </authorList>
    </citation>
    <scope>NUCLEOTIDE SEQUENCE [LARGE SCALE GENOMIC DNA]</scope>
    <source>
        <strain evidence="15 16">F9</strain>
    </source>
</reference>
<dbReference type="OrthoDB" id="2173585at2"/>
<evidence type="ECO:0000256" key="5">
    <source>
        <dbReference type="ARBA" id="ARBA00022490"/>
    </source>
</evidence>
<evidence type="ECO:0000313" key="15">
    <source>
        <dbReference type="EMBL" id="REH96281.1"/>
    </source>
</evidence>
<organism evidence="15 16">
    <name type="scientific">Staphylococcus felis</name>
    <dbReference type="NCBI Taxonomy" id="46127"/>
    <lineage>
        <taxon>Bacteria</taxon>
        <taxon>Bacillati</taxon>
        <taxon>Bacillota</taxon>
        <taxon>Bacilli</taxon>
        <taxon>Bacillales</taxon>
        <taxon>Staphylococcaceae</taxon>
        <taxon>Staphylococcus</taxon>
    </lineage>
</organism>
<evidence type="ECO:0000256" key="8">
    <source>
        <dbReference type="ARBA" id="ARBA00022984"/>
    </source>
</evidence>
<evidence type="ECO:0000256" key="6">
    <source>
        <dbReference type="ARBA" id="ARBA00022679"/>
    </source>
</evidence>
<dbReference type="GO" id="GO:0000166">
    <property type="term" value="F:nucleotide binding"/>
    <property type="evidence" value="ECO:0007669"/>
    <property type="project" value="InterPro"/>
</dbReference>
<sequence length="407" mass="48665">MKFTQLSLDEFQAFADHHFSHYTQSDKLYLSEKNAHLVGVKDENNNVIAACLLTEARALKFFKYFYTQRGPMMDYQNTQLVRFFFNALTHYLKRHKGLYVRVDPYILSRVHRADGEIITSNHNQAWMHTLEQLGYRHQGFDIGYSQISQIRWLSVLNLKDKSENQLLKEMDYQTRRNIKKTYEMDVKIKTLSIDETERFFKLNQMAEEKHHFKFRDLEYFKRLQTIYKDQIMLKLAYIDLDSYLEQLRHKITDLESNYTQVQQTLSENPNSKKNKTKLMQLEQQISSTRRKYDEVETLYQTDGRILDLAAAVFIYNSWEVYYLSSGSNPKYNMFMGAYRLQWEMIQFAKEKGIDRYNFYGVTGDFSDTAEDYGVQQFKKGFNAHIEEYVGDFIKPIRPLLYKIAQKR</sequence>
<evidence type="ECO:0000256" key="9">
    <source>
        <dbReference type="ARBA" id="ARBA00023315"/>
    </source>
</evidence>
<evidence type="ECO:0000256" key="1">
    <source>
        <dbReference type="ARBA" id="ARBA00004496"/>
    </source>
</evidence>
<evidence type="ECO:0000313" key="16">
    <source>
        <dbReference type="Proteomes" id="UP000256562"/>
    </source>
</evidence>
<dbReference type="PROSITE" id="PS51191">
    <property type="entry name" value="FEMABX"/>
    <property type="match status" value="1"/>
</dbReference>
<dbReference type="GO" id="GO:0008360">
    <property type="term" value="P:regulation of cell shape"/>
    <property type="evidence" value="ECO:0007669"/>
    <property type="project" value="UniProtKB-KW"/>
</dbReference>
<evidence type="ECO:0000256" key="2">
    <source>
        <dbReference type="ARBA" id="ARBA00009943"/>
    </source>
</evidence>
<evidence type="ECO:0000256" key="4">
    <source>
        <dbReference type="ARBA" id="ARBA00016236"/>
    </source>
</evidence>
<dbReference type="InterPro" id="IPR016181">
    <property type="entry name" value="Acyl_CoA_acyltransferase"/>
</dbReference>